<dbReference type="STRING" id="1603606.DSOUD_2914"/>
<dbReference type="EMBL" id="CP010802">
    <property type="protein sequence ID" value="ALC17642.1"/>
    <property type="molecule type" value="Genomic_DNA"/>
</dbReference>
<proteinExistence type="predicted"/>
<dbReference type="AlphaFoldDB" id="A0A0M4DBC1"/>
<reference evidence="2 3" key="1">
    <citation type="submission" date="2015-07" db="EMBL/GenBank/DDBJ databases">
        <title>Isolation and Genomic Characterization of a Novel Halophilic Metal-Reducing Deltaproteobacterium from the Deep Subsurface.</title>
        <authorList>
            <person name="Badalamenti J.P."/>
            <person name="Summers Z.M."/>
            <person name="Gralnick J.A."/>
            <person name="Bond D.R."/>
        </authorList>
    </citation>
    <scope>NUCLEOTIDE SEQUENCE [LARGE SCALE GENOMIC DNA]</scope>
    <source>
        <strain evidence="2 3">WTL</strain>
    </source>
</reference>
<evidence type="ECO:0000313" key="3">
    <source>
        <dbReference type="Proteomes" id="UP000057158"/>
    </source>
</evidence>
<dbReference type="OrthoDB" id="9788951at2"/>
<dbReference type="PATRIC" id="fig|1603606.3.peg.3142"/>
<organism evidence="2 3">
    <name type="scientific">Desulfuromonas soudanensis</name>
    <dbReference type="NCBI Taxonomy" id="1603606"/>
    <lineage>
        <taxon>Bacteria</taxon>
        <taxon>Pseudomonadati</taxon>
        <taxon>Thermodesulfobacteriota</taxon>
        <taxon>Desulfuromonadia</taxon>
        <taxon>Desulfuromonadales</taxon>
        <taxon>Desulfuromonadaceae</taxon>
        <taxon>Desulfuromonas</taxon>
    </lineage>
</organism>
<gene>
    <name evidence="2" type="ORF">DSOUD_2914</name>
</gene>
<keyword evidence="1" id="KW-0732">Signal</keyword>
<feature type="chain" id="PRO_5005792108" evidence="1">
    <location>
        <begin position="21"/>
        <end position="156"/>
    </location>
</feature>
<dbReference type="Gene3D" id="3.90.10.10">
    <property type="entry name" value="Cytochrome C3"/>
    <property type="match status" value="1"/>
</dbReference>
<dbReference type="SUPFAM" id="SSF48695">
    <property type="entry name" value="Multiheme cytochromes"/>
    <property type="match status" value="1"/>
</dbReference>
<accession>A0A0M4DBC1</accession>
<evidence type="ECO:0000256" key="1">
    <source>
        <dbReference type="SAM" id="SignalP"/>
    </source>
</evidence>
<evidence type="ECO:0000313" key="2">
    <source>
        <dbReference type="EMBL" id="ALC17642.1"/>
    </source>
</evidence>
<dbReference type="InterPro" id="IPR036280">
    <property type="entry name" value="Multihaem_cyt_sf"/>
</dbReference>
<dbReference type="PROSITE" id="PS51257">
    <property type="entry name" value="PROKAR_LIPOPROTEIN"/>
    <property type="match status" value="1"/>
</dbReference>
<dbReference type="RefSeq" id="WP_053551638.1">
    <property type="nucleotide sequence ID" value="NZ_CP010802.1"/>
</dbReference>
<name>A0A0M4DBC1_9BACT</name>
<protein>
    <submittedName>
        <fullName evidence="2">Putative multiheme cytochrome c, extracellular electron transfer conduit cluster</fullName>
    </submittedName>
</protein>
<feature type="signal peptide" evidence="1">
    <location>
        <begin position="1"/>
        <end position="20"/>
    </location>
</feature>
<keyword evidence="3" id="KW-1185">Reference proteome</keyword>
<dbReference type="KEGG" id="des:DSOUD_2914"/>
<dbReference type="Proteomes" id="UP000057158">
    <property type="component" value="Chromosome"/>
</dbReference>
<sequence length="156" mass="17603">MIKKACSSLLWVAASLTLLAACATLHGGSVLPDRHPEELPAGERPTCTECHDPKSESLNYEQFNHTVLFADTHRQQAYQNERVCSLCHQTSFCNDCHATRVELKPSIKNQTETYRRMPHRGDYLSRHRIDGRVDPTSCFRCHGNPKNAQTCIPCHG</sequence>